<proteinExistence type="predicted"/>
<comment type="caution">
    <text evidence="2">The sequence shown here is derived from an EMBL/GenBank/DDBJ whole genome shotgun (WGS) entry which is preliminary data.</text>
</comment>
<dbReference type="InterPro" id="IPR044968">
    <property type="entry name" value="PRD1"/>
</dbReference>
<dbReference type="EMBL" id="VOIH02000001">
    <property type="protein sequence ID" value="KAF3456700.1"/>
    <property type="molecule type" value="Genomic_DNA"/>
</dbReference>
<evidence type="ECO:0000256" key="1">
    <source>
        <dbReference type="SAM" id="MobiDB-lite"/>
    </source>
</evidence>
<dbReference type="InterPro" id="IPR016024">
    <property type="entry name" value="ARM-type_fold"/>
</dbReference>
<keyword evidence="3" id="KW-1185">Reference proteome</keyword>
<evidence type="ECO:0000313" key="3">
    <source>
        <dbReference type="Proteomes" id="UP000796880"/>
    </source>
</evidence>
<name>A0A8K0HQC3_9ROSA</name>
<dbReference type="PANTHER" id="PTHR36379:SF1">
    <property type="entry name" value="PUTATIVE RECOMBINATION INITIATION DEFECT 1-RELATED"/>
    <property type="match status" value="1"/>
</dbReference>
<dbReference type="Gene3D" id="1.25.10.10">
    <property type="entry name" value="Leucine-rich Repeat Variant"/>
    <property type="match status" value="2"/>
</dbReference>
<organism evidence="2 3">
    <name type="scientific">Rhamnella rubrinervis</name>
    <dbReference type="NCBI Taxonomy" id="2594499"/>
    <lineage>
        <taxon>Eukaryota</taxon>
        <taxon>Viridiplantae</taxon>
        <taxon>Streptophyta</taxon>
        <taxon>Embryophyta</taxon>
        <taxon>Tracheophyta</taxon>
        <taxon>Spermatophyta</taxon>
        <taxon>Magnoliopsida</taxon>
        <taxon>eudicotyledons</taxon>
        <taxon>Gunneridae</taxon>
        <taxon>Pentapetalae</taxon>
        <taxon>rosids</taxon>
        <taxon>fabids</taxon>
        <taxon>Rosales</taxon>
        <taxon>Rhamnaceae</taxon>
        <taxon>rhamnoid group</taxon>
        <taxon>Rhamneae</taxon>
        <taxon>Rhamnella</taxon>
    </lineage>
</organism>
<dbReference type="PANTHER" id="PTHR36379">
    <property type="entry name" value="PROTEIN PRD1"/>
    <property type="match status" value="1"/>
</dbReference>
<evidence type="ECO:0008006" key="4">
    <source>
        <dbReference type="Google" id="ProtNLM"/>
    </source>
</evidence>
<reference evidence="2" key="1">
    <citation type="submission" date="2020-03" db="EMBL/GenBank/DDBJ databases">
        <title>A high-quality chromosome-level genome assembly of a woody plant with both climbing and erect habits, Rhamnella rubrinervis.</title>
        <authorList>
            <person name="Lu Z."/>
            <person name="Yang Y."/>
            <person name="Zhu X."/>
            <person name="Sun Y."/>
        </authorList>
    </citation>
    <scope>NUCLEOTIDE SEQUENCE</scope>
    <source>
        <strain evidence="2">BYM</strain>
        <tissue evidence="2">Leaf</tissue>
    </source>
</reference>
<dbReference type="SUPFAM" id="SSF48371">
    <property type="entry name" value="ARM repeat"/>
    <property type="match status" value="1"/>
</dbReference>
<protein>
    <recommendedName>
        <fullName evidence="4">Protein PRD1</fullName>
    </recommendedName>
</protein>
<sequence>MYWNDSQELPYYEPEEEHEEEEEENGGSYESPLSTCSVGHSSTLILRTQQGGAICLLCFSNLVSDPLSPTLHVSYALSQLSSALSQPPFLHSLLTFHPLFLVSPLVHALSSFDDDAIARQVLDLVSLLCDSSDGSILAEYVSRVSDRLSSGALAWSRRQLYSLHCLGVLLKCQKNNPYAHIKDKHGLVSNLVAGLQLPSEEIRGEILFVLYRVSVLQYASADIEGTDLLFAFCPKLLRLSLEALIKTQSDDVRLNCVVLLTVLAKRGLFGNSFKTSSMYPCDGVVHEIEDETNGLPLNTLFSEAVKGPLLSTDSQVQISTLDLLFHYMSSEDTSGKEIQVLVEENIADYVFEILRLSECKDPMVNSCLQVLDLLSTAKQAFKQRLLVGFATLVPVLQYVAEIPFHPGQSQILKLIWNCVSDCPGMPSASHVKELVLVLRKMLEKHTDGEMGMIPETFIMACSVFVVLIKSPSSHGTLNLATFVKEASKHAVLSCLRASEKNPSLLLHSLYLLKEAYAYSCEDNSTNSTNVELRNHIVDLCTAHLFPWLVTNLNEMEEETILGVLEIFHSILLQDSEMKATPFAETLAASSWFSLSFGCLGLFPTERMKLRVYLMLSSLLDLILGLDSGQPVRDNILQLPSDPIDLLFLLGQNSSHNLELSSCQSAVLTILYTSSLYDDRLADDKVVLTSLEQYILANSRDFQSGATCSSTMMRLVFLYGLYRGLAKVSYQISYIPEAEKILLQLVNETEWDLPSARVHPISLKWLFQQEKICKPLSDQILKFSKSNISNCSNFLDHARNNWTVNVQAIAHLVAAGDNYGAKLIACLLVQMFKEEVQENEIISLINLMITIINILPTASDQLFLHSIGTAIYTFYYESSHAMSSQISMAMLVLIYNILSSVHPESLSDDEKWLTVAIKLIDYVNAEAVGKPSHDCLFVLGILSLILHHSSDKAFIETSKTILFNSSLASTINRIIDAACLKGPALGDLDEGTSTGELLLFVLLLNYFSLRSLHAVLSGIVDWQNFFDPPEKMQPLSLICIHCHDLCRLMHFGSPMVKLVTSYSLLELFTRISDQRIRKCEELKCTIEYLKSVMTVLEGLVIYSDLRVAVNCGICLSIILGWEILDMQEATVIGKNNWSRLIIEELATSMAVPCLASKSSVNHLKPAICVAIGLLKLRKPPRWMRSVFDDACISGIIENLTASNVSTEIVLLFQELLNSEFLKTEWIAGLNRVLQACRKRMYVDNTQGDCASEHTKKTITISGDVGEVCEYLIYLMSSESCQDRDSRGIHFGNRSLLEEIEIFLRKSTVEDGS</sequence>
<dbReference type="OrthoDB" id="2019943at2759"/>
<feature type="region of interest" description="Disordered" evidence="1">
    <location>
        <begin position="1"/>
        <end position="32"/>
    </location>
</feature>
<dbReference type="InterPro" id="IPR011989">
    <property type="entry name" value="ARM-like"/>
</dbReference>
<dbReference type="GO" id="GO:0042138">
    <property type="term" value="P:meiotic DNA double-strand break formation"/>
    <property type="evidence" value="ECO:0007669"/>
    <property type="project" value="InterPro"/>
</dbReference>
<accession>A0A8K0HQC3</accession>
<gene>
    <name evidence="2" type="ORF">FNV43_RR01354</name>
</gene>
<feature type="compositionally biased region" description="Acidic residues" evidence="1">
    <location>
        <begin position="13"/>
        <end position="25"/>
    </location>
</feature>
<dbReference type="Proteomes" id="UP000796880">
    <property type="component" value="Unassembled WGS sequence"/>
</dbReference>
<evidence type="ECO:0000313" key="2">
    <source>
        <dbReference type="EMBL" id="KAF3456700.1"/>
    </source>
</evidence>